<keyword evidence="2" id="KW-1185">Reference proteome</keyword>
<protein>
    <submittedName>
        <fullName evidence="1">Uncharacterized protein</fullName>
    </submittedName>
</protein>
<reference evidence="2" key="2">
    <citation type="journal article" date="2019" name="Mol. Plant Microbe Interact.">
        <title>Genome sequence resources for four phytopathogenic fungi from the Colletotrichum orbiculare species complex.</title>
        <authorList>
            <person name="Gan P."/>
            <person name="Tsushima A."/>
            <person name="Narusaka M."/>
            <person name="Narusaka Y."/>
            <person name="Takano Y."/>
            <person name="Kubo Y."/>
            <person name="Shirasu K."/>
        </authorList>
    </citation>
    <scope>GENOME REANNOTATION</scope>
    <source>
        <strain evidence="2">104-T / ATCC 96160 / CBS 514.97 / LARS 414 / MAFF 240422</strain>
    </source>
</reference>
<reference evidence="2" key="1">
    <citation type="journal article" date="2013" name="New Phytol.">
        <title>Comparative genomic and transcriptomic analyses reveal the hemibiotrophic stage shift of Colletotrichum fungi.</title>
        <authorList>
            <person name="Gan P."/>
            <person name="Ikeda K."/>
            <person name="Irieda H."/>
            <person name="Narusaka M."/>
            <person name="O'Connell R.J."/>
            <person name="Narusaka Y."/>
            <person name="Takano Y."/>
            <person name="Kubo Y."/>
            <person name="Shirasu K."/>
        </authorList>
    </citation>
    <scope>NUCLEOTIDE SEQUENCE [LARGE SCALE GENOMIC DNA]</scope>
    <source>
        <strain evidence="2">104-T / ATCC 96160 / CBS 514.97 / LARS 414 / MAFF 240422</strain>
    </source>
</reference>
<proteinExistence type="predicted"/>
<dbReference type="Proteomes" id="UP000014480">
    <property type="component" value="Unassembled WGS sequence"/>
</dbReference>
<comment type="caution">
    <text evidence="1">The sequence shown here is derived from an EMBL/GenBank/DDBJ whole genome shotgun (WGS) entry which is preliminary data.</text>
</comment>
<sequence length="218" mass="24297">MNTDLVEHAASCVTTCDIWARLGIRLSGYSADHCGAKHTSFEIRHPSAISYPVPPGGVVLASMKQMTCSFYLQADMIQEARSARWPQSVFEADEDRMFDSEYDACITSDHAEIDDCDLSDSGKRFYNEFEARQSLDGHSDIPTAMKDLIHAAMYSLLIGSCAVPRIEMIKEMQSPSLLILAPQVFNMKHLAAVDLRSRLLPRYRPCVLVRGYDGGGRL</sequence>
<organism evidence="1 2">
    <name type="scientific">Colletotrichum orbiculare (strain 104-T / ATCC 96160 / CBS 514.97 / LARS 414 / MAFF 240422)</name>
    <name type="common">Cucumber anthracnose fungus</name>
    <name type="synonym">Colletotrichum lagenarium</name>
    <dbReference type="NCBI Taxonomy" id="1213857"/>
    <lineage>
        <taxon>Eukaryota</taxon>
        <taxon>Fungi</taxon>
        <taxon>Dikarya</taxon>
        <taxon>Ascomycota</taxon>
        <taxon>Pezizomycotina</taxon>
        <taxon>Sordariomycetes</taxon>
        <taxon>Hypocreomycetidae</taxon>
        <taxon>Glomerellales</taxon>
        <taxon>Glomerellaceae</taxon>
        <taxon>Colletotrichum</taxon>
        <taxon>Colletotrichum orbiculare species complex</taxon>
    </lineage>
</organism>
<dbReference type="EMBL" id="AMCV02000006">
    <property type="protein sequence ID" value="TDZ23142.1"/>
    <property type="molecule type" value="Genomic_DNA"/>
</dbReference>
<name>A0A484FZ39_COLOR</name>
<evidence type="ECO:0000313" key="2">
    <source>
        <dbReference type="Proteomes" id="UP000014480"/>
    </source>
</evidence>
<gene>
    <name evidence="1" type="ORF">Cob_v003825</name>
</gene>
<dbReference type="OrthoDB" id="4898608at2759"/>
<evidence type="ECO:0000313" key="1">
    <source>
        <dbReference type="EMBL" id="TDZ23142.1"/>
    </source>
</evidence>
<accession>A0A484FZ39</accession>
<dbReference type="AlphaFoldDB" id="A0A484FZ39"/>